<proteinExistence type="inferred from homology"/>
<gene>
    <name evidence="4" type="ORF">K7X08_022994</name>
</gene>
<name>A0A9Q1RHR0_9SOLA</name>
<comment type="similarity">
    <text evidence="1">Belongs to the IAA-amido conjugating enzyme family.</text>
</comment>
<sequence>MSQYIATLDYYNNNFPLVSPMYTSSECPFGINLNPLFDVKIGQEYKVIVTTYAGLYRYRVGDVLRVSGYRNKAPQFNFIHLENVILSIDTNKTDEFEVQNAVKNATSNLMPFDARVTEYTSYAILPPFQAIMSYSGS</sequence>
<dbReference type="PANTHER" id="PTHR31901">
    <property type="entry name" value="GH3 DOMAIN-CONTAINING PROTEIN"/>
    <property type="match status" value="1"/>
</dbReference>
<evidence type="ECO:0000259" key="3">
    <source>
        <dbReference type="Pfam" id="PF23571"/>
    </source>
</evidence>
<reference evidence="5" key="1">
    <citation type="journal article" date="2023" name="Proc. Natl. Acad. Sci. U.S.A.">
        <title>Genomic and structural basis for evolution of tropane alkaloid biosynthesis.</title>
        <authorList>
            <person name="Wanga Y.-J."/>
            <person name="Taina T."/>
            <person name="Yua J.-Y."/>
            <person name="Lia J."/>
            <person name="Xua B."/>
            <person name="Chenc J."/>
            <person name="D'Auriad J.C."/>
            <person name="Huanga J.-P."/>
            <person name="Huanga S.-X."/>
        </authorList>
    </citation>
    <scope>NUCLEOTIDE SEQUENCE [LARGE SCALE GENOMIC DNA]</scope>
    <source>
        <strain evidence="5">cv. KIB-2019</strain>
    </source>
</reference>
<accession>A0A9Q1RHR0</accession>
<dbReference type="InterPro" id="IPR004993">
    <property type="entry name" value="GH3"/>
</dbReference>
<organism evidence="4 5">
    <name type="scientific">Anisodus acutangulus</name>
    <dbReference type="NCBI Taxonomy" id="402998"/>
    <lineage>
        <taxon>Eukaryota</taxon>
        <taxon>Viridiplantae</taxon>
        <taxon>Streptophyta</taxon>
        <taxon>Embryophyta</taxon>
        <taxon>Tracheophyta</taxon>
        <taxon>Spermatophyta</taxon>
        <taxon>Magnoliopsida</taxon>
        <taxon>eudicotyledons</taxon>
        <taxon>Gunneridae</taxon>
        <taxon>Pentapetalae</taxon>
        <taxon>asterids</taxon>
        <taxon>lamiids</taxon>
        <taxon>Solanales</taxon>
        <taxon>Solanaceae</taxon>
        <taxon>Solanoideae</taxon>
        <taxon>Hyoscyameae</taxon>
        <taxon>Anisodus</taxon>
    </lineage>
</organism>
<dbReference type="GO" id="GO:0010279">
    <property type="term" value="F:indole-3-acetic acid amido synthetase activity"/>
    <property type="evidence" value="ECO:0007669"/>
    <property type="project" value="TreeGrafter"/>
</dbReference>
<dbReference type="GO" id="GO:0005737">
    <property type="term" value="C:cytoplasm"/>
    <property type="evidence" value="ECO:0007669"/>
    <property type="project" value="TreeGrafter"/>
</dbReference>
<dbReference type="InterPro" id="IPR055377">
    <property type="entry name" value="GH3_M"/>
</dbReference>
<dbReference type="OrthoDB" id="10004661at2759"/>
<dbReference type="Pfam" id="PF23571">
    <property type="entry name" value="GH3_M"/>
    <property type="match status" value="1"/>
</dbReference>
<dbReference type="Proteomes" id="UP001152561">
    <property type="component" value="Unassembled WGS sequence"/>
</dbReference>
<keyword evidence="2" id="KW-0436">Ligase</keyword>
<dbReference type="PANTHER" id="PTHR31901:SF89">
    <property type="entry name" value="INDOLE-3-ACETIC ACID-AMIDO SYNTHETASE GH3.6-LIKE"/>
    <property type="match status" value="1"/>
</dbReference>
<comment type="caution">
    <text evidence="4">The sequence shown here is derived from an EMBL/GenBank/DDBJ whole genome shotgun (WGS) entry which is preliminary data.</text>
</comment>
<evidence type="ECO:0000256" key="2">
    <source>
        <dbReference type="ARBA" id="ARBA00022598"/>
    </source>
</evidence>
<dbReference type="AlphaFoldDB" id="A0A9Q1RHR0"/>
<evidence type="ECO:0000256" key="1">
    <source>
        <dbReference type="ARBA" id="ARBA00008068"/>
    </source>
</evidence>
<dbReference type="EMBL" id="JAJAGQ010000008">
    <property type="protein sequence ID" value="KAJ8556236.1"/>
    <property type="molecule type" value="Genomic_DNA"/>
</dbReference>
<evidence type="ECO:0000313" key="5">
    <source>
        <dbReference type="Proteomes" id="UP001152561"/>
    </source>
</evidence>
<protein>
    <recommendedName>
        <fullName evidence="3">GH3 middle domain-containing protein</fullName>
    </recommendedName>
</protein>
<evidence type="ECO:0000313" key="4">
    <source>
        <dbReference type="EMBL" id="KAJ8556236.1"/>
    </source>
</evidence>
<keyword evidence="5" id="KW-1185">Reference proteome</keyword>
<feature type="domain" description="GH3 middle" evidence="3">
    <location>
        <begin position="36"/>
        <end position="80"/>
    </location>
</feature>